<reference evidence="1" key="1">
    <citation type="journal article" date="2021" name="Proc. Natl. Acad. Sci. U.S.A.">
        <title>A Catalog of Tens of Thousands of Viruses from Human Metagenomes Reveals Hidden Associations with Chronic Diseases.</title>
        <authorList>
            <person name="Tisza M.J."/>
            <person name="Buck C.B."/>
        </authorList>
    </citation>
    <scope>NUCLEOTIDE SEQUENCE</scope>
    <source>
        <strain evidence="1">Ct9dX1</strain>
    </source>
</reference>
<name>A0A8S5TIE2_9CAUD</name>
<dbReference type="EMBL" id="BK032832">
    <property type="protein sequence ID" value="DAF63054.1"/>
    <property type="molecule type" value="Genomic_DNA"/>
</dbReference>
<evidence type="ECO:0008006" key="2">
    <source>
        <dbReference type="Google" id="ProtNLM"/>
    </source>
</evidence>
<evidence type="ECO:0000313" key="1">
    <source>
        <dbReference type="EMBL" id="DAF63054.1"/>
    </source>
</evidence>
<accession>A0A8S5TIE2</accession>
<organism evidence="1">
    <name type="scientific">Myoviridae sp. ct9dX1</name>
    <dbReference type="NCBI Taxonomy" id="2827665"/>
    <lineage>
        <taxon>Viruses</taxon>
        <taxon>Duplodnaviria</taxon>
        <taxon>Heunggongvirae</taxon>
        <taxon>Uroviricota</taxon>
        <taxon>Caudoviricetes</taxon>
    </lineage>
</organism>
<protein>
    <recommendedName>
        <fullName evidence="2">DUF5651 domain-containing protein</fullName>
    </recommendedName>
</protein>
<sequence>MKKERYMSKNEMLDAMKVGTFSGELEAIANRTPESEWRKRLRSAATNCQKVLEERLFCLDKDQLQTVQRRHNHNKMVYVTSDDKRYVPTDKENPQELVTVSIDDLYTVIDHAFESCHLCTQGIKVEECRYRKLYHRLGVPVARDNPAAGQCEFMWEEK</sequence>
<proteinExistence type="predicted"/>